<feature type="compositionally biased region" description="Low complexity" evidence="3">
    <location>
        <begin position="312"/>
        <end position="347"/>
    </location>
</feature>
<evidence type="ECO:0000256" key="3">
    <source>
        <dbReference type="SAM" id="MobiDB-lite"/>
    </source>
</evidence>
<dbReference type="STRING" id="1202772.A0A1V9YBP5"/>
<dbReference type="InterPro" id="IPR002227">
    <property type="entry name" value="Tyrosinase_Cu-bd"/>
</dbReference>
<dbReference type="Pfam" id="PF00264">
    <property type="entry name" value="Tyrosinase"/>
    <property type="match status" value="1"/>
</dbReference>
<dbReference type="PANTHER" id="PTHR11474:SF126">
    <property type="entry name" value="TYROSINASE-LIKE PROTEIN TYR-1-RELATED"/>
    <property type="match status" value="1"/>
</dbReference>
<feature type="signal peptide" evidence="4">
    <location>
        <begin position="1"/>
        <end position="16"/>
    </location>
</feature>
<evidence type="ECO:0000256" key="1">
    <source>
        <dbReference type="ARBA" id="ARBA00022723"/>
    </source>
</evidence>
<protein>
    <recommendedName>
        <fullName evidence="5 6">Tyrosinase copper-binding domain-containing protein</fullName>
    </recommendedName>
</protein>
<dbReference type="Gene3D" id="2.80.10.50">
    <property type="match status" value="1"/>
</dbReference>
<dbReference type="PRINTS" id="PR00092">
    <property type="entry name" value="TYROSINASE"/>
</dbReference>
<proteinExistence type="predicted"/>
<dbReference type="InterPro" id="IPR050316">
    <property type="entry name" value="Tyrosinase/Hemocyanin"/>
</dbReference>
<reference evidence="7 8" key="1">
    <citation type="journal article" date="2014" name="Genome Biol. Evol.">
        <title>The secreted proteins of Achlya hypogyna and Thraustotheca clavata identify the ancestral oomycete secretome and reveal gene acquisitions by horizontal gene transfer.</title>
        <authorList>
            <person name="Misner I."/>
            <person name="Blouin N."/>
            <person name="Leonard G."/>
            <person name="Richards T.A."/>
            <person name="Lane C.E."/>
        </authorList>
    </citation>
    <scope>NUCLEOTIDE SEQUENCE [LARGE SCALE GENOMIC DNA]</scope>
    <source>
        <strain evidence="7 8">ATCC 48635</strain>
    </source>
</reference>
<name>A0A1V9YBP5_ACHHY</name>
<dbReference type="PROSITE" id="PS00497">
    <property type="entry name" value="TYROSINASE_1"/>
    <property type="match status" value="1"/>
</dbReference>
<feature type="region of interest" description="Disordered" evidence="3">
    <location>
        <begin position="312"/>
        <end position="389"/>
    </location>
</feature>
<evidence type="ECO:0000313" key="8">
    <source>
        <dbReference type="Proteomes" id="UP000243579"/>
    </source>
</evidence>
<feature type="compositionally biased region" description="Low complexity" evidence="3">
    <location>
        <begin position="355"/>
        <end position="389"/>
    </location>
</feature>
<dbReference type="InterPro" id="IPR008999">
    <property type="entry name" value="Actin-crosslinking"/>
</dbReference>
<keyword evidence="4" id="KW-0732">Signal</keyword>
<dbReference type="SUPFAM" id="SSF48056">
    <property type="entry name" value="Di-copper centre-containing domain"/>
    <property type="match status" value="1"/>
</dbReference>
<dbReference type="GO" id="GO:0046872">
    <property type="term" value="F:metal ion binding"/>
    <property type="evidence" value="ECO:0007669"/>
    <property type="project" value="UniProtKB-KW"/>
</dbReference>
<dbReference type="SUPFAM" id="SSF50405">
    <property type="entry name" value="Actin-crosslinking proteins"/>
    <property type="match status" value="1"/>
</dbReference>
<dbReference type="Gene3D" id="1.10.1280.10">
    <property type="entry name" value="Di-copper center containing domain from catechol oxidase"/>
    <property type="match status" value="1"/>
</dbReference>
<evidence type="ECO:0000256" key="2">
    <source>
        <dbReference type="ARBA" id="ARBA00023008"/>
    </source>
</evidence>
<dbReference type="InterPro" id="IPR008922">
    <property type="entry name" value="Di-copper_centre_dom_sf"/>
</dbReference>
<dbReference type="PANTHER" id="PTHR11474">
    <property type="entry name" value="TYROSINASE FAMILY MEMBER"/>
    <property type="match status" value="1"/>
</dbReference>
<feature type="chain" id="PRO_5012484018" description="Tyrosinase copper-binding domain-containing protein" evidence="4">
    <location>
        <begin position="17"/>
        <end position="907"/>
    </location>
</feature>
<dbReference type="PRINTS" id="PR01217">
    <property type="entry name" value="PRICHEXTENSN"/>
</dbReference>
<feature type="domain" description="Tyrosinase copper-binding" evidence="6">
    <location>
        <begin position="656"/>
        <end position="667"/>
    </location>
</feature>
<sequence length="907" mass="96749">MRLFTLAVVLGCGACADQCCFNDGDVISLQADTGHYLGRCNNCIWDEVYADSAFVHITEPWLGQWTVFNAGDGKIVLQADSGNFLARCNNCAPGASYPDEAFVHVDDWTASPWAQWTCVDVGEGKIALQADNGNFLARCKDCVNGAYSQAAFVHASGINDGSWVHWMIESDGQYLPNRCQMPTNAPCTDVPTTTPCANTSTPAPYTGAPTTALPYTDAPTTAPSTDLPIPAPYTNAPTTDSPYTDAPSTVPQTNVPVMTPATTLPATTRPVACGTCNNCFYAAGGNLCWDNWTESACTASDLYTWCGATTWTPTPAPSTTTPTATPGTDSPTTAPSSDYPVATDAPTTQPPLATPSPTTSASQPTSVTPATTSPTTIAPTTVAPPTAAPTTAAPTIVATTTAVPTTAAPATMAPTTLTPTTAAATTIVPTTGSPGPYLCTQPRVRKAWASLSEAEKTTYKDAIAVAMDVGLYQRFLTMHADRMDNMQAHGTCGFMYWHRQYLIGFENMLRSLKPEFACITIPYFDYVNDNTKYMARSCNDMASCSPILNELGSAADGASTTVDVMGYSQTSRCDSTYPLNHFNPNEGTSGALGCVPRGDWTTTYFPSEVSFTSIKQALMEDPNVVAVNRAIETQPHNNIHATLGGIMDNAYTSPADPIFFSHHSMVDALNAIYFKCRVAPLGYSDQQKQSSALGFEGCSVHGESAITAMSAITMRVIVGGTPVNVHDDPSVSPFFKDVPNEYYKLIDNTDLGPNSYSFELSGLVGDLYTKCGAAGLQSQGRLRGLNDVPAYTSGRVENYVVSLQNASHVAKYNGWRTAITSATQSLGWTPAVTETEINKMVVAYYHYCLPGGVHDLSPQDKKMWRVDSVSKQVQVLGKLLDGSDPIQVPGWQALNAQHFDCSVQPAM</sequence>
<dbReference type="AlphaFoldDB" id="A0A1V9YBP5"/>
<accession>A0A1V9YBP5</accession>
<comment type="caution">
    <text evidence="7">The sequence shown here is derived from an EMBL/GenBank/DDBJ whole genome shotgun (WGS) entry which is preliminary data.</text>
</comment>
<keyword evidence="2" id="KW-0186">Copper</keyword>
<evidence type="ECO:0000256" key="4">
    <source>
        <dbReference type="SAM" id="SignalP"/>
    </source>
</evidence>
<gene>
    <name evidence="7" type="ORF">ACHHYP_15085</name>
</gene>
<feature type="domain" description="Tyrosinase copper-binding" evidence="5">
    <location>
        <begin position="489"/>
        <end position="506"/>
    </location>
</feature>
<dbReference type="EMBL" id="JNBR01002313">
    <property type="protein sequence ID" value="OQR83112.1"/>
    <property type="molecule type" value="Genomic_DNA"/>
</dbReference>
<dbReference type="CDD" id="cd00257">
    <property type="entry name" value="beta-trefoil_FSCN-like"/>
    <property type="match status" value="1"/>
</dbReference>
<dbReference type="Proteomes" id="UP000243579">
    <property type="component" value="Unassembled WGS sequence"/>
</dbReference>
<dbReference type="PROSITE" id="PS00498">
    <property type="entry name" value="TYROSINASE_2"/>
    <property type="match status" value="1"/>
</dbReference>
<keyword evidence="1" id="KW-0479">Metal-binding</keyword>
<keyword evidence="8" id="KW-1185">Reference proteome</keyword>
<organism evidence="7 8">
    <name type="scientific">Achlya hypogyna</name>
    <name type="common">Oomycete</name>
    <name type="synonym">Protoachlya hypogyna</name>
    <dbReference type="NCBI Taxonomy" id="1202772"/>
    <lineage>
        <taxon>Eukaryota</taxon>
        <taxon>Sar</taxon>
        <taxon>Stramenopiles</taxon>
        <taxon>Oomycota</taxon>
        <taxon>Saprolegniomycetes</taxon>
        <taxon>Saprolegniales</taxon>
        <taxon>Achlyaceae</taxon>
        <taxon>Achlya</taxon>
    </lineage>
</organism>
<dbReference type="OrthoDB" id="6132182at2759"/>
<evidence type="ECO:0000259" key="6">
    <source>
        <dbReference type="PROSITE" id="PS00498"/>
    </source>
</evidence>
<evidence type="ECO:0000313" key="7">
    <source>
        <dbReference type="EMBL" id="OQR83112.1"/>
    </source>
</evidence>
<dbReference type="GO" id="GO:0016491">
    <property type="term" value="F:oxidoreductase activity"/>
    <property type="evidence" value="ECO:0007669"/>
    <property type="project" value="InterPro"/>
</dbReference>
<evidence type="ECO:0000259" key="5">
    <source>
        <dbReference type="PROSITE" id="PS00497"/>
    </source>
</evidence>